<dbReference type="STRING" id="34002.SAMN04489859_106015"/>
<proteinExistence type="predicted"/>
<evidence type="ECO:0000256" key="1">
    <source>
        <dbReference type="SAM" id="SignalP"/>
    </source>
</evidence>
<keyword evidence="3" id="KW-1185">Reference proteome</keyword>
<organism evidence="2 3">
    <name type="scientific">Paracoccus alcaliphilus</name>
    <dbReference type="NCBI Taxonomy" id="34002"/>
    <lineage>
        <taxon>Bacteria</taxon>
        <taxon>Pseudomonadati</taxon>
        <taxon>Pseudomonadota</taxon>
        <taxon>Alphaproteobacteria</taxon>
        <taxon>Rhodobacterales</taxon>
        <taxon>Paracoccaceae</taxon>
        <taxon>Paracoccus</taxon>
    </lineage>
</organism>
<protein>
    <recommendedName>
        <fullName evidence="4">Protease inhibitor Inh</fullName>
    </recommendedName>
</protein>
<gene>
    <name evidence="2" type="ORF">SAMN04489859_106015</name>
</gene>
<accession>A0A1H8NH73</accession>
<dbReference type="EMBL" id="FODE01000060">
    <property type="protein sequence ID" value="SEO29101.1"/>
    <property type="molecule type" value="Genomic_DNA"/>
</dbReference>
<evidence type="ECO:0000313" key="3">
    <source>
        <dbReference type="Proteomes" id="UP000199054"/>
    </source>
</evidence>
<dbReference type="AlphaFoldDB" id="A0A1H8NH73"/>
<evidence type="ECO:0000313" key="2">
    <source>
        <dbReference type="EMBL" id="SEO29101.1"/>
    </source>
</evidence>
<reference evidence="2 3" key="1">
    <citation type="submission" date="2016-10" db="EMBL/GenBank/DDBJ databases">
        <authorList>
            <person name="de Groot N.N."/>
        </authorList>
    </citation>
    <scope>NUCLEOTIDE SEQUENCE [LARGE SCALE GENOMIC DNA]</scope>
    <source>
        <strain evidence="2 3">DSM 8512</strain>
    </source>
</reference>
<dbReference type="Proteomes" id="UP000199054">
    <property type="component" value="Unassembled WGS sequence"/>
</dbReference>
<sequence length="144" mass="14953">MSINAKTLAATCVAAFTALAAASPALAVSRADQPVQSWSAMAGIPAATLLAEADQWPVSDMAMDDQPYCASDAEISQTLAHDFDETRIERDGANGTELWGSDLMGTWTVVAARNDGTSCIIASGIGFDDARDTDAYYVSAGLGN</sequence>
<feature type="signal peptide" evidence="1">
    <location>
        <begin position="1"/>
        <end position="27"/>
    </location>
</feature>
<evidence type="ECO:0008006" key="4">
    <source>
        <dbReference type="Google" id="ProtNLM"/>
    </source>
</evidence>
<dbReference type="RefSeq" id="WP_090617470.1">
    <property type="nucleotide sequence ID" value="NZ_CP067124.1"/>
</dbReference>
<keyword evidence="1" id="KW-0732">Signal</keyword>
<dbReference type="OrthoDB" id="9810895at2"/>
<name>A0A1H8NH73_9RHOB</name>
<feature type="chain" id="PRO_5011457543" description="Protease inhibitor Inh" evidence="1">
    <location>
        <begin position="28"/>
        <end position="144"/>
    </location>
</feature>